<gene>
    <name evidence="13" type="ORF">BaRGS_00016671</name>
</gene>
<proteinExistence type="predicted"/>
<evidence type="ECO:0000256" key="10">
    <source>
        <dbReference type="ARBA" id="ARBA00063116"/>
    </source>
</evidence>
<dbReference type="Gene3D" id="1.25.10.10">
    <property type="entry name" value="Leucine-rich Repeat Variant"/>
    <property type="match status" value="1"/>
</dbReference>
<keyword evidence="6" id="KW-0653">Protein transport</keyword>
<evidence type="ECO:0000256" key="1">
    <source>
        <dbReference type="ARBA" id="ARBA00004259"/>
    </source>
</evidence>
<dbReference type="GO" id="GO:0005635">
    <property type="term" value="C:nuclear envelope"/>
    <property type="evidence" value="ECO:0007669"/>
    <property type="project" value="UniProtKB-SubCell"/>
</dbReference>
<keyword evidence="8" id="KW-0539">Nucleus</keyword>
<dbReference type="Proteomes" id="UP001519460">
    <property type="component" value="Unassembled WGS sequence"/>
</dbReference>
<keyword evidence="14" id="KW-1185">Reference proteome</keyword>
<dbReference type="InterPro" id="IPR057942">
    <property type="entry name" value="TPR_TNPO3_IPO13_3rd"/>
</dbReference>
<dbReference type="EMBL" id="JACVVK020000107">
    <property type="protein sequence ID" value="KAK7492007.1"/>
    <property type="molecule type" value="Genomic_DNA"/>
</dbReference>
<comment type="subunit">
    <text evidence="10">Interacts with (GTP-bound) Ran. Interacts with (phosphorylated) SFRS1 and SFRS2; leading to their nuclear import. Interacts with NUP62. Interacts with RBM4. Interacts with CPSF6, promoting its nuclear import.</text>
</comment>
<dbReference type="InterPro" id="IPR057941">
    <property type="entry name" value="TPR_TNPO3_IPO13_2nd"/>
</dbReference>
<dbReference type="PANTHER" id="PTHR12363">
    <property type="entry name" value="TRANSPORTIN 3 AND IMPORTIN 13"/>
    <property type="match status" value="1"/>
</dbReference>
<evidence type="ECO:0000256" key="11">
    <source>
        <dbReference type="ARBA" id="ARBA00067328"/>
    </source>
</evidence>
<feature type="domain" description="Importin N-terminal" evidence="12">
    <location>
        <begin position="29"/>
        <end position="95"/>
    </location>
</feature>
<dbReference type="InterPro" id="IPR051345">
    <property type="entry name" value="Importin_beta-like_NTR"/>
</dbReference>
<comment type="caution">
    <text evidence="13">The sequence shown here is derived from an EMBL/GenBank/DDBJ whole genome shotgun (WGS) entry which is preliminary data.</text>
</comment>
<dbReference type="InterPro" id="IPR016024">
    <property type="entry name" value="ARM-type_fold"/>
</dbReference>
<evidence type="ECO:0000256" key="7">
    <source>
        <dbReference type="ARBA" id="ARBA00022990"/>
    </source>
</evidence>
<evidence type="ECO:0000256" key="4">
    <source>
        <dbReference type="ARBA" id="ARBA00022490"/>
    </source>
</evidence>
<protein>
    <recommendedName>
        <fullName evidence="11">Transportin-3</fullName>
    </recommendedName>
</protein>
<dbReference type="GO" id="GO:0005737">
    <property type="term" value="C:cytoplasm"/>
    <property type="evidence" value="ECO:0007669"/>
    <property type="project" value="UniProtKB-SubCell"/>
</dbReference>
<dbReference type="AlphaFoldDB" id="A0ABD0KXZ7"/>
<dbReference type="Pfam" id="PF08389">
    <property type="entry name" value="Xpo1"/>
    <property type="match status" value="1"/>
</dbReference>
<keyword evidence="7" id="KW-0007">Acetylation</keyword>
<dbReference type="FunFam" id="1.25.10.10:FF:000079">
    <property type="entry name" value="transportin-3 isoform X1"/>
    <property type="match status" value="1"/>
</dbReference>
<evidence type="ECO:0000256" key="2">
    <source>
        <dbReference type="ARBA" id="ARBA00004496"/>
    </source>
</evidence>
<evidence type="ECO:0000256" key="6">
    <source>
        <dbReference type="ARBA" id="ARBA00022927"/>
    </source>
</evidence>
<name>A0ABD0KXZ7_9CAEN</name>
<dbReference type="SMART" id="SM00913">
    <property type="entry name" value="IBN_N"/>
    <property type="match status" value="1"/>
</dbReference>
<reference evidence="13 14" key="1">
    <citation type="journal article" date="2023" name="Sci. Data">
        <title>Genome assembly of the Korean intertidal mud-creeper Batillaria attramentaria.</title>
        <authorList>
            <person name="Patra A.K."/>
            <person name="Ho P.T."/>
            <person name="Jun S."/>
            <person name="Lee S.J."/>
            <person name="Kim Y."/>
            <person name="Won Y.J."/>
        </authorList>
    </citation>
    <scope>NUCLEOTIDE SEQUENCE [LARGE SCALE GENOMIC DNA]</scope>
    <source>
        <strain evidence="13">Wonlab-2016</strain>
    </source>
</reference>
<evidence type="ECO:0000256" key="5">
    <source>
        <dbReference type="ARBA" id="ARBA00022553"/>
    </source>
</evidence>
<dbReference type="Pfam" id="PF24139">
    <property type="entry name" value="TPR_TNPO3_IPO13_4th"/>
    <property type="match status" value="1"/>
</dbReference>
<keyword evidence="3" id="KW-0813">Transport</keyword>
<evidence type="ECO:0000256" key="3">
    <source>
        <dbReference type="ARBA" id="ARBA00022448"/>
    </source>
</evidence>
<dbReference type="SUPFAM" id="SSF48371">
    <property type="entry name" value="ARM repeat"/>
    <property type="match status" value="1"/>
</dbReference>
<evidence type="ECO:0000313" key="13">
    <source>
        <dbReference type="EMBL" id="KAK7492007.1"/>
    </source>
</evidence>
<keyword evidence="4" id="KW-0963">Cytoplasm</keyword>
<dbReference type="GO" id="GO:0006606">
    <property type="term" value="P:protein import into nucleus"/>
    <property type="evidence" value="ECO:0007669"/>
    <property type="project" value="UniProtKB-ARBA"/>
</dbReference>
<dbReference type="InterPro" id="IPR011989">
    <property type="entry name" value="ARM-like"/>
</dbReference>
<evidence type="ECO:0000313" key="14">
    <source>
        <dbReference type="Proteomes" id="UP001519460"/>
    </source>
</evidence>
<evidence type="ECO:0000256" key="9">
    <source>
        <dbReference type="ARBA" id="ARBA00060097"/>
    </source>
</evidence>
<comment type="subcellular location">
    <subcellularLocation>
        <location evidence="2">Cytoplasm</location>
    </subcellularLocation>
    <subcellularLocation>
        <location evidence="1">Nucleus envelope</location>
    </subcellularLocation>
</comment>
<keyword evidence="5" id="KW-0597">Phosphoprotein</keyword>
<dbReference type="PANTHER" id="PTHR12363:SF42">
    <property type="entry name" value="TRANSPORTIN-3"/>
    <property type="match status" value="1"/>
</dbReference>
<organism evidence="13 14">
    <name type="scientific">Batillaria attramentaria</name>
    <dbReference type="NCBI Taxonomy" id="370345"/>
    <lineage>
        <taxon>Eukaryota</taxon>
        <taxon>Metazoa</taxon>
        <taxon>Spiralia</taxon>
        <taxon>Lophotrochozoa</taxon>
        <taxon>Mollusca</taxon>
        <taxon>Gastropoda</taxon>
        <taxon>Caenogastropoda</taxon>
        <taxon>Sorbeoconcha</taxon>
        <taxon>Cerithioidea</taxon>
        <taxon>Batillariidae</taxon>
        <taxon>Batillaria</taxon>
    </lineage>
</organism>
<comment type="function">
    <text evidence="9">Importin, which transports target proteins into the nucleus. Specifically mediates the nuclear import of splicing factor serine/arginine (SR) proteins, such as RBM4, SFRS1 and SFRS2, by recognizing phosphorylated SR domains. Also mediates the nuclear import of serine/arginine (SR) protein CPSF6, independently of CPSF6 phosphorylation. The nuclear import process is regulated by the small GTPase Ran that partitions between cytoplasm and nucleus in the predominantly GDP- and GTP-bound form, respectively. Importin associates with target cargo proteins in the cytoplasm, and the competitive binding of GTP-bound Ran induces the release of cargos in the nucleus.</text>
</comment>
<dbReference type="InterPro" id="IPR001494">
    <property type="entry name" value="Importin-beta_N"/>
</dbReference>
<accession>A0ABD0KXZ7</accession>
<dbReference type="Pfam" id="PF03810">
    <property type="entry name" value="IBN_N"/>
    <property type="match status" value="1"/>
</dbReference>
<sequence length="927" mass="103634">MDQAPPVDTVLQAVQALYNNPDVMGKEKASVWLGELQKSVYAWQLADQLLRMNQSLESCYFAAQTMRTKIQYAFHELPQNSHQSLRDSLLDHAAKISADTPPVIVTQLSLALADLALQMSTWKNAVGDLIQRFGNNLQQLPFLLEVLTVLPEEVNSRSLRLGANRRAEILDELTAACPVILQLLSVCIDTYADDARVQAKVFRVIGSWFSVGAIPQETFLNTKMLAAPFHSLAKRDCPAPLHEAATDCICSALYCAEDLTKFQQLAHSMFEGVQTLMEPYHMAVAEDDSDKCINYCRIFTELAESLLEVIVDTPGQGLGSLVTVEMLLTCVGHHLYEVAEITFNFWYRLSEELYQRNITQLTDMFKPYIQRLIIAMCRHCQLDSDHEGVPDEHGDFGEFRLRVSELIKDVVFIAGSSSCFAQMFENLRSQSAPATWETSEASLFIMTAVAKNILPDENEIVPQVVQAILTLPQDTHIAVRHTSTQLLGELCEWIERHPQLLDPVLQYLLGGLQQPQLASMAATALQSISTQCRDQMTEHFQGLVQIVQAMDTFNLSTEAAIGLLKGTATILTRLPHSKISEGLRQLCLCQITPLKGLLESTEPVKQGTPTDPTIWLDRLAAIFRYTNPTVTNGQLHPCQPVIMELWPVLSQACSKYQADVRVIERCCRCIRFAIRCLGKNSATLLTPLVTQMVQLYAVHQHSCFLYLGSILVDEYGGEAGCIPGLLDMLQAFCGPTFKILEEHNGLRNHPDTVDDLFRLCLRFVQRSPLSFLQSAMCKPLLCCAIAACSLDHKDANASVMKFLADFIKCAREREDRDDFEARSTAVKQLLADHGQALVHATINACVFCLPSYMIPDVAEVLYELMLVDRPTFCVWLETTLKALPTENSGGAVTATRKQLTDFHKAVTTAEELKHLTHAVRDFSRLYR</sequence>
<dbReference type="Pfam" id="PF24140">
    <property type="entry name" value="TPR_TNPO3_IPO13_3rd"/>
    <property type="match status" value="1"/>
</dbReference>
<dbReference type="Pfam" id="PF24138">
    <property type="entry name" value="TPR_TNPO3_IPO13_2nd"/>
    <property type="match status" value="1"/>
</dbReference>
<evidence type="ECO:0000259" key="12">
    <source>
        <dbReference type="SMART" id="SM00913"/>
    </source>
</evidence>
<dbReference type="InterPro" id="IPR058537">
    <property type="entry name" value="TPR_TNPO3_IPO13_4th"/>
</dbReference>
<dbReference type="InterPro" id="IPR013598">
    <property type="entry name" value="Exportin-1/Importin-b-like"/>
</dbReference>
<evidence type="ECO:0000256" key="8">
    <source>
        <dbReference type="ARBA" id="ARBA00023242"/>
    </source>
</evidence>